<keyword evidence="1" id="KW-0732">Signal</keyword>
<evidence type="ECO:0000313" key="3">
    <source>
        <dbReference type="Proteomes" id="UP000679126"/>
    </source>
</evidence>
<name>A0ABS3YK55_9BACT</name>
<feature type="signal peptide" evidence="1">
    <location>
        <begin position="1"/>
        <end position="24"/>
    </location>
</feature>
<accession>A0ABS3YK55</accession>
<feature type="chain" id="PRO_5045795522" evidence="1">
    <location>
        <begin position="25"/>
        <end position="129"/>
    </location>
</feature>
<dbReference type="Pfam" id="PF26622">
    <property type="entry name" value="DUF8199"/>
    <property type="match status" value="1"/>
</dbReference>
<gene>
    <name evidence="2" type="ORF">J7I43_22760</name>
</gene>
<dbReference type="InterPro" id="IPR058060">
    <property type="entry name" value="HYC_CC_PP"/>
</dbReference>
<dbReference type="RefSeq" id="WP_209148218.1">
    <property type="nucleotide sequence ID" value="NZ_JAGHKP010000004.1"/>
</dbReference>
<protein>
    <submittedName>
        <fullName evidence="2">Uncharacterized protein</fullName>
    </submittedName>
</protein>
<sequence>MKKMLTICFAILYTLITSGFSVNAHYCMGELASVDLHDTSKEPCPKCGMPLKGDCCKDEAKFFKMDDSHHAAKIFAGLSESWTAVPVAIQPQWLQPVFNAPALKAWAPVHAPPLIPALPLYKQHCIFLI</sequence>
<comment type="caution">
    <text evidence="2">The sequence shown here is derived from an EMBL/GenBank/DDBJ whole genome shotgun (WGS) entry which is preliminary data.</text>
</comment>
<evidence type="ECO:0000313" key="2">
    <source>
        <dbReference type="EMBL" id="MBO9155068.1"/>
    </source>
</evidence>
<dbReference type="NCBIfam" id="NF047658">
    <property type="entry name" value="HYC_CC_PP"/>
    <property type="match status" value="1"/>
</dbReference>
<proteinExistence type="predicted"/>
<dbReference type="Proteomes" id="UP000679126">
    <property type="component" value="Unassembled WGS sequence"/>
</dbReference>
<keyword evidence="3" id="KW-1185">Reference proteome</keyword>
<evidence type="ECO:0000256" key="1">
    <source>
        <dbReference type="SAM" id="SignalP"/>
    </source>
</evidence>
<dbReference type="EMBL" id="JAGHKP010000004">
    <property type="protein sequence ID" value="MBO9155068.1"/>
    <property type="molecule type" value="Genomic_DNA"/>
</dbReference>
<organism evidence="2 3">
    <name type="scientific">Chitinophaga chungangae</name>
    <dbReference type="NCBI Taxonomy" id="2821488"/>
    <lineage>
        <taxon>Bacteria</taxon>
        <taxon>Pseudomonadati</taxon>
        <taxon>Bacteroidota</taxon>
        <taxon>Chitinophagia</taxon>
        <taxon>Chitinophagales</taxon>
        <taxon>Chitinophagaceae</taxon>
        <taxon>Chitinophaga</taxon>
    </lineage>
</organism>
<reference evidence="3" key="1">
    <citation type="submission" date="2021-03" db="EMBL/GenBank/DDBJ databases">
        <title>Assistant Professor.</title>
        <authorList>
            <person name="Huq M.A."/>
        </authorList>
    </citation>
    <scope>NUCLEOTIDE SEQUENCE [LARGE SCALE GENOMIC DNA]</scope>
    <source>
        <strain evidence="3">MAH-28</strain>
    </source>
</reference>
<dbReference type="InterPro" id="IPR058512">
    <property type="entry name" value="DUF8199"/>
</dbReference>